<sequence>MNLDWIKNEIIKSKGDYKTITCLFYKENKCSIYKIRPSCCRNYPQKNWYCSSEECFLLLKGLDWKNEQSNNDCLSCKKKCCERILVPNNIKITKDFLLKWLDIWCEDCKKLF</sequence>
<evidence type="ECO:0008006" key="2">
    <source>
        <dbReference type="Google" id="ProtNLM"/>
    </source>
</evidence>
<dbReference type="AlphaFoldDB" id="K2G7B6"/>
<evidence type="ECO:0000313" key="1">
    <source>
        <dbReference type="EMBL" id="EKE25974.1"/>
    </source>
</evidence>
<organism evidence="1">
    <name type="scientific">uncultured bacterium</name>
    <name type="common">gcode 4</name>
    <dbReference type="NCBI Taxonomy" id="1234023"/>
    <lineage>
        <taxon>Bacteria</taxon>
        <taxon>environmental samples</taxon>
    </lineage>
</organism>
<protein>
    <recommendedName>
        <fullName evidence="2">Zinc/iron-chelating domain-containing protein</fullName>
    </recommendedName>
</protein>
<comment type="caution">
    <text evidence="1">The sequence shown here is derived from an EMBL/GenBank/DDBJ whole genome shotgun (WGS) entry which is preliminary data.</text>
</comment>
<dbReference type="InterPro" id="IPR005358">
    <property type="entry name" value="Puta_zinc/iron-chelating_dom"/>
</dbReference>
<dbReference type="Pfam" id="PF03692">
    <property type="entry name" value="CxxCxxCC"/>
    <property type="match status" value="1"/>
</dbReference>
<dbReference type="EMBL" id="AMFJ01001002">
    <property type="protein sequence ID" value="EKE25974.1"/>
    <property type="molecule type" value="Genomic_DNA"/>
</dbReference>
<name>K2G7B6_9BACT</name>
<reference evidence="1" key="1">
    <citation type="journal article" date="2012" name="Science">
        <title>Fermentation, hydrogen, and sulfur metabolism in multiple uncultivated bacterial phyla.</title>
        <authorList>
            <person name="Wrighton K.C."/>
            <person name="Thomas B.C."/>
            <person name="Sharon I."/>
            <person name="Miller C.S."/>
            <person name="Castelle C.J."/>
            <person name="VerBerkmoes N.C."/>
            <person name="Wilkins M.J."/>
            <person name="Hettich R.L."/>
            <person name="Lipton M.S."/>
            <person name="Williams K.H."/>
            <person name="Long P.E."/>
            <person name="Banfield J.F."/>
        </authorList>
    </citation>
    <scope>NUCLEOTIDE SEQUENCE [LARGE SCALE GENOMIC DNA]</scope>
</reference>
<gene>
    <name evidence="1" type="ORF">ACD_4C00486G0014</name>
</gene>
<accession>K2G7B6</accession>
<proteinExistence type="predicted"/>